<proteinExistence type="predicted"/>
<accession>A0AA39QG67</accession>
<gene>
    <name evidence="1" type="ORF">EDD18DRAFT_1067399</name>
</gene>
<protein>
    <submittedName>
        <fullName evidence="1">Uncharacterized protein</fullName>
    </submittedName>
</protein>
<reference evidence="1" key="1">
    <citation type="submission" date="2023-06" db="EMBL/GenBank/DDBJ databases">
        <authorList>
            <consortium name="Lawrence Berkeley National Laboratory"/>
            <person name="Ahrendt S."/>
            <person name="Sahu N."/>
            <person name="Indic B."/>
            <person name="Wong-Bajracharya J."/>
            <person name="Merenyi Z."/>
            <person name="Ke H.-M."/>
            <person name="Monk M."/>
            <person name="Kocsube S."/>
            <person name="Drula E."/>
            <person name="Lipzen A."/>
            <person name="Balint B."/>
            <person name="Henrissat B."/>
            <person name="Andreopoulos B."/>
            <person name="Martin F.M."/>
            <person name="Harder C.B."/>
            <person name="Rigling D."/>
            <person name="Ford K.L."/>
            <person name="Foster G.D."/>
            <person name="Pangilinan J."/>
            <person name="Papanicolaou A."/>
            <person name="Barry K."/>
            <person name="LaButti K."/>
            <person name="Viragh M."/>
            <person name="Koriabine M."/>
            <person name="Yan M."/>
            <person name="Riley R."/>
            <person name="Champramary S."/>
            <person name="Plett K.L."/>
            <person name="Tsai I.J."/>
            <person name="Slot J."/>
            <person name="Sipos G."/>
            <person name="Plett J."/>
            <person name="Nagy L.G."/>
            <person name="Grigoriev I.V."/>
        </authorList>
    </citation>
    <scope>NUCLEOTIDE SEQUENCE</scope>
    <source>
        <strain evidence="1">HWK02</strain>
    </source>
</reference>
<keyword evidence="2" id="KW-1185">Reference proteome</keyword>
<comment type="caution">
    <text evidence="1">The sequence shown here is derived from an EMBL/GenBank/DDBJ whole genome shotgun (WGS) entry which is preliminary data.</text>
</comment>
<dbReference type="EMBL" id="JAUEPU010000007">
    <property type="protein sequence ID" value="KAK0501064.1"/>
    <property type="molecule type" value="Genomic_DNA"/>
</dbReference>
<sequence>RKIQIWHHFGFKGPVKFRYGSKTFKCLMKNHKVEMAGEAEDVAERITSMSHKEHCDCKCNVCQAD</sequence>
<dbReference type="AlphaFoldDB" id="A0AA39QG67"/>
<evidence type="ECO:0000313" key="2">
    <source>
        <dbReference type="Proteomes" id="UP001175228"/>
    </source>
</evidence>
<organism evidence="1 2">
    <name type="scientific">Armillaria luteobubalina</name>
    <dbReference type="NCBI Taxonomy" id="153913"/>
    <lineage>
        <taxon>Eukaryota</taxon>
        <taxon>Fungi</taxon>
        <taxon>Dikarya</taxon>
        <taxon>Basidiomycota</taxon>
        <taxon>Agaricomycotina</taxon>
        <taxon>Agaricomycetes</taxon>
        <taxon>Agaricomycetidae</taxon>
        <taxon>Agaricales</taxon>
        <taxon>Marasmiineae</taxon>
        <taxon>Physalacriaceae</taxon>
        <taxon>Armillaria</taxon>
    </lineage>
</organism>
<dbReference type="Proteomes" id="UP001175228">
    <property type="component" value="Unassembled WGS sequence"/>
</dbReference>
<name>A0AA39QG67_9AGAR</name>
<evidence type="ECO:0000313" key="1">
    <source>
        <dbReference type="EMBL" id="KAK0501064.1"/>
    </source>
</evidence>
<feature type="non-terminal residue" evidence="1">
    <location>
        <position position="1"/>
    </location>
</feature>